<keyword evidence="3" id="KW-1185">Reference proteome</keyword>
<gene>
    <name evidence="2" type="ORF">NEF87_001914</name>
</gene>
<feature type="transmembrane region" description="Helical" evidence="1">
    <location>
        <begin position="200"/>
        <end position="225"/>
    </location>
</feature>
<reference evidence="2" key="1">
    <citation type="submission" date="2022-09" db="EMBL/GenBank/DDBJ databases">
        <title>Actin cytoskeleton and complex cell architecture in an #Asgard archaeon.</title>
        <authorList>
            <person name="Ponce Toledo R.I."/>
            <person name="Schleper C."/>
            <person name="Rodrigues Oliveira T."/>
            <person name="Wollweber F."/>
            <person name="Xu J."/>
            <person name="Rittmann S."/>
            <person name="Klingl A."/>
            <person name="Pilhofer M."/>
        </authorList>
    </citation>
    <scope>NUCLEOTIDE SEQUENCE</scope>
    <source>
        <strain evidence="2">B-35</strain>
    </source>
</reference>
<dbReference type="Proteomes" id="UP001208689">
    <property type="component" value="Chromosome"/>
</dbReference>
<feature type="transmembrane region" description="Helical" evidence="1">
    <location>
        <begin position="269"/>
        <end position="287"/>
    </location>
</feature>
<accession>A0ABY6HT32</accession>
<feature type="transmembrane region" description="Helical" evidence="1">
    <location>
        <begin position="232"/>
        <end position="257"/>
    </location>
</feature>
<keyword evidence="1" id="KW-0472">Membrane</keyword>
<evidence type="ECO:0000313" key="3">
    <source>
        <dbReference type="Proteomes" id="UP001208689"/>
    </source>
</evidence>
<keyword evidence="1" id="KW-0812">Transmembrane</keyword>
<evidence type="ECO:0000256" key="1">
    <source>
        <dbReference type="SAM" id="Phobius"/>
    </source>
</evidence>
<feature type="transmembrane region" description="Helical" evidence="1">
    <location>
        <begin position="161"/>
        <end position="180"/>
    </location>
</feature>
<proteinExistence type="predicted"/>
<feature type="transmembrane region" description="Helical" evidence="1">
    <location>
        <begin position="90"/>
        <end position="109"/>
    </location>
</feature>
<name>A0ABY6HT32_9ARCH</name>
<protein>
    <recommendedName>
        <fullName evidence="4">DUF998 domain-containing protein</fullName>
    </recommendedName>
</protein>
<feature type="transmembrane region" description="Helical" evidence="1">
    <location>
        <begin position="20"/>
        <end position="44"/>
    </location>
</feature>
<feature type="transmembrane region" description="Helical" evidence="1">
    <location>
        <begin position="124"/>
        <end position="141"/>
    </location>
</feature>
<dbReference type="EMBL" id="CP104013">
    <property type="protein sequence ID" value="UYP45629.1"/>
    <property type="molecule type" value="Genomic_DNA"/>
</dbReference>
<evidence type="ECO:0000313" key="2">
    <source>
        <dbReference type="EMBL" id="UYP45629.1"/>
    </source>
</evidence>
<organism evidence="2 3">
    <name type="scientific">Candidatus Lokiarchaeum ossiferum</name>
    <dbReference type="NCBI Taxonomy" id="2951803"/>
    <lineage>
        <taxon>Archaea</taxon>
        <taxon>Promethearchaeati</taxon>
        <taxon>Promethearchaeota</taxon>
        <taxon>Promethearchaeia</taxon>
        <taxon>Promethearchaeales</taxon>
        <taxon>Promethearchaeaceae</taxon>
        <taxon>Candidatus Lokiarchaeum</taxon>
    </lineage>
</organism>
<feature type="transmembrane region" description="Helical" evidence="1">
    <location>
        <begin position="64"/>
        <end position="83"/>
    </location>
</feature>
<sequence>MNQTQIPRSTQSSESVLDRLFIGLLAILCGIILAYLSIMGPLGFSIMEHHTSPSAIYQTIGQDLANLIVLVPLLIIGGITHIMHKPCSKYLLILTPIYLLYMAISYTIGQEWNRVEYTGNIEQYFYQFLILIIGGLILLIYTLSNFDFNESPDFNPKSLRIYVLIFCLALTFFAIMWIGEVNEVLLTGDTVSNSYSSAPTVFWVIRIFDLGISIPLGFISVFLLLRNVKKFYPLILLSYGFFITMITAVNCMGFVMLANNDPELQPGGLVIFLVMAILAYSGFFYLIKDKIYKKKRISQLLIAIDG</sequence>
<keyword evidence="1" id="KW-1133">Transmembrane helix</keyword>
<evidence type="ECO:0008006" key="4">
    <source>
        <dbReference type="Google" id="ProtNLM"/>
    </source>
</evidence>